<dbReference type="AlphaFoldDB" id="A0A1N6XFT5"/>
<evidence type="ECO:0000313" key="1">
    <source>
        <dbReference type="EMBL" id="SIR01208.1"/>
    </source>
</evidence>
<gene>
    <name evidence="1" type="ORF">SAMN05421647_1144</name>
</gene>
<dbReference type="STRING" id="49186.SAMN05421647_1144"/>
<name>A0A1N6XFT5_9GAMM</name>
<reference evidence="1 2" key="1">
    <citation type="submission" date="2017-01" db="EMBL/GenBank/DDBJ databases">
        <authorList>
            <person name="Mah S.A."/>
            <person name="Swanson W.J."/>
            <person name="Moy G.W."/>
            <person name="Vacquier V.D."/>
        </authorList>
    </citation>
    <scope>NUCLEOTIDE SEQUENCE [LARGE SCALE GENOMIC DNA]</scope>
    <source>
        <strain evidence="1 2">DSM 7027</strain>
    </source>
</reference>
<organism evidence="1 2">
    <name type="scientific">Marinobacterium stanieri</name>
    <dbReference type="NCBI Taxonomy" id="49186"/>
    <lineage>
        <taxon>Bacteria</taxon>
        <taxon>Pseudomonadati</taxon>
        <taxon>Pseudomonadota</taxon>
        <taxon>Gammaproteobacteria</taxon>
        <taxon>Oceanospirillales</taxon>
        <taxon>Oceanospirillaceae</taxon>
        <taxon>Marinobacterium</taxon>
    </lineage>
</organism>
<dbReference type="RefSeq" id="WP_076466197.1">
    <property type="nucleotide sequence ID" value="NZ_FTMN01000014.1"/>
</dbReference>
<sequence length="174" mass="19333">MIEKHCREWMDHEISLAQMSANEWQLGMDDAGSPVDQHWFYLVDTLGGSIQAMGVNRASFDKLGQLNSGARIAPEECASEIVSRVLGVESQTKEGQRLLAAAITAYIPQTQAYQVWLAHAGEKDQMHFILMIYPGGVLRPQPILYPGAIIPVPELMANLEAIMSADKAKHPEWF</sequence>
<accession>A0A1N6XFT5</accession>
<protein>
    <submittedName>
        <fullName evidence="1">Uncharacterized protein</fullName>
    </submittedName>
</protein>
<evidence type="ECO:0000313" key="2">
    <source>
        <dbReference type="Proteomes" id="UP000186895"/>
    </source>
</evidence>
<proteinExistence type="predicted"/>
<keyword evidence="2" id="KW-1185">Reference proteome</keyword>
<dbReference type="Proteomes" id="UP000186895">
    <property type="component" value="Unassembled WGS sequence"/>
</dbReference>
<dbReference type="EMBL" id="FTMN01000014">
    <property type="protein sequence ID" value="SIR01208.1"/>
    <property type="molecule type" value="Genomic_DNA"/>
</dbReference>